<evidence type="ECO:0000313" key="2">
    <source>
        <dbReference type="Proteomes" id="UP001225316"/>
    </source>
</evidence>
<accession>A0ABU1B096</accession>
<evidence type="ECO:0000313" key="1">
    <source>
        <dbReference type="EMBL" id="MDQ8209802.1"/>
    </source>
</evidence>
<comment type="caution">
    <text evidence="1">The sequence shown here is derived from an EMBL/GenBank/DDBJ whole genome shotgun (WGS) entry which is preliminary data.</text>
</comment>
<keyword evidence="2" id="KW-1185">Reference proteome</keyword>
<name>A0ABU1B096_9BACT</name>
<sequence>MKAIQTATALCILAFCLFGCSPSEKEKPKETKGDKLEAVLGGTGPEVAVDVATHVRFENQTKSPIAIMVGSATERIEPGSVVFIPEEYDDGNRGKTVKIAQHKDGEWSMVYASKWVISKKWIESYVANETTAGKFTLFGTRDRVGESDLTQERSQDVVPRRRVVIENEEPIQTELSTPFAPASLTTR</sequence>
<reference evidence="1 2" key="1">
    <citation type="submission" date="2023-04" db="EMBL/GenBank/DDBJ databases">
        <title>A novel bacteria isolated from coastal sediment.</title>
        <authorList>
            <person name="Liu X.-J."/>
            <person name="Du Z.-J."/>
        </authorList>
    </citation>
    <scope>NUCLEOTIDE SEQUENCE [LARGE SCALE GENOMIC DNA]</scope>
    <source>
        <strain evidence="1 2">SDUM461003</strain>
    </source>
</reference>
<organism evidence="1 2">
    <name type="scientific">Thalassobacterium maritimum</name>
    <dbReference type="NCBI Taxonomy" id="3041265"/>
    <lineage>
        <taxon>Bacteria</taxon>
        <taxon>Pseudomonadati</taxon>
        <taxon>Verrucomicrobiota</taxon>
        <taxon>Opitutia</taxon>
        <taxon>Puniceicoccales</taxon>
        <taxon>Coraliomargaritaceae</taxon>
        <taxon>Thalassobacterium</taxon>
    </lineage>
</organism>
<dbReference type="EMBL" id="JARXHW010000184">
    <property type="protein sequence ID" value="MDQ8209802.1"/>
    <property type="molecule type" value="Genomic_DNA"/>
</dbReference>
<dbReference type="Proteomes" id="UP001225316">
    <property type="component" value="Unassembled WGS sequence"/>
</dbReference>
<dbReference type="RefSeq" id="WP_308952720.1">
    <property type="nucleotide sequence ID" value="NZ_JARXHW010000184.1"/>
</dbReference>
<gene>
    <name evidence="1" type="ORF">QEH52_19945</name>
</gene>
<protein>
    <recommendedName>
        <fullName evidence="3">Lipoprotein</fullName>
    </recommendedName>
</protein>
<proteinExistence type="predicted"/>
<evidence type="ECO:0008006" key="3">
    <source>
        <dbReference type="Google" id="ProtNLM"/>
    </source>
</evidence>